<dbReference type="GO" id="GO:0005829">
    <property type="term" value="C:cytosol"/>
    <property type="evidence" value="ECO:0007669"/>
    <property type="project" value="TreeGrafter"/>
</dbReference>
<comment type="caution">
    <text evidence="7">The sequence shown here is derived from an EMBL/GenBank/DDBJ whole genome shotgun (WGS) entry which is preliminary data.</text>
</comment>
<dbReference type="EC" id="4.2.3.5" evidence="3"/>
<comment type="pathway">
    <text evidence="1">Metabolic intermediate biosynthesis; chorismate biosynthesis; chorismate from D-erythrose 4-phosphate and phosphoenolpyruvate: step 7/7.</text>
</comment>
<accession>A0A8H7NJP9</accession>
<keyword evidence="6" id="KW-0456">Lyase</keyword>
<keyword evidence="5" id="KW-0057">Aromatic amino acid biosynthesis</keyword>
<protein>
    <recommendedName>
        <fullName evidence="3">chorismate synthase</fullName>
        <ecNumber evidence="3">4.2.3.5</ecNumber>
    </recommendedName>
</protein>
<organism evidence="7 8">
    <name type="scientific">Bionectria ochroleuca</name>
    <name type="common">Gliocladium roseum</name>
    <dbReference type="NCBI Taxonomy" id="29856"/>
    <lineage>
        <taxon>Eukaryota</taxon>
        <taxon>Fungi</taxon>
        <taxon>Dikarya</taxon>
        <taxon>Ascomycota</taxon>
        <taxon>Pezizomycotina</taxon>
        <taxon>Sordariomycetes</taxon>
        <taxon>Hypocreomycetidae</taxon>
        <taxon>Hypocreales</taxon>
        <taxon>Bionectriaceae</taxon>
        <taxon>Clonostachys</taxon>
    </lineage>
</organism>
<dbReference type="Pfam" id="PF01264">
    <property type="entry name" value="Chorismate_synt"/>
    <property type="match status" value="1"/>
</dbReference>
<evidence type="ECO:0000256" key="5">
    <source>
        <dbReference type="ARBA" id="ARBA00023141"/>
    </source>
</evidence>
<evidence type="ECO:0000256" key="3">
    <source>
        <dbReference type="ARBA" id="ARBA00013036"/>
    </source>
</evidence>
<evidence type="ECO:0000313" key="8">
    <source>
        <dbReference type="Proteomes" id="UP000616885"/>
    </source>
</evidence>
<dbReference type="SUPFAM" id="SSF103263">
    <property type="entry name" value="Chorismate synthase, AroC"/>
    <property type="match status" value="1"/>
</dbReference>
<dbReference type="Proteomes" id="UP000616885">
    <property type="component" value="Unassembled WGS sequence"/>
</dbReference>
<evidence type="ECO:0000256" key="4">
    <source>
        <dbReference type="ARBA" id="ARBA00022605"/>
    </source>
</evidence>
<dbReference type="PANTHER" id="PTHR21085:SF0">
    <property type="entry name" value="CHORISMATE SYNTHASE"/>
    <property type="match status" value="1"/>
</dbReference>
<dbReference type="AlphaFoldDB" id="A0A8H7NJP9"/>
<evidence type="ECO:0000313" key="7">
    <source>
        <dbReference type="EMBL" id="KAF9756940.1"/>
    </source>
</evidence>
<evidence type="ECO:0000256" key="1">
    <source>
        <dbReference type="ARBA" id="ARBA00005044"/>
    </source>
</evidence>
<dbReference type="GO" id="GO:0009423">
    <property type="term" value="P:chorismate biosynthetic process"/>
    <property type="evidence" value="ECO:0007669"/>
    <property type="project" value="TreeGrafter"/>
</dbReference>
<evidence type="ECO:0000256" key="2">
    <source>
        <dbReference type="ARBA" id="ARBA00008014"/>
    </source>
</evidence>
<dbReference type="EMBL" id="JADCTT010000002">
    <property type="protein sequence ID" value="KAF9756940.1"/>
    <property type="molecule type" value="Genomic_DNA"/>
</dbReference>
<dbReference type="GO" id="GO:0008652">
    <property type="term" value="P:amino acid biosynthetic process"/>
    <property type="evidence" value="ECO:0007669"/>
    <property type="project" value="UniProtKB-KW"/>
</dbReference>
<dbReference type="GO" id="GO:0009073">
    <property type="term" value="P:aromatic amino acid family biosynthetic process"/>
    <property type="evidence" value="ECO:0007669"/>
    <property type="project" value="UniProtKB-KW"/>
</dbReference>
<keyword evidence="4" id="KW-0028">Amino-acid biosynthesis</keyword>
<dbReference type="PANTHER" id="PTHR21085">
    <property type="entry name" value="CHORISMATE SYNTHASE"/>
    <property type="match status" value="1"/>
</dbReference>
<dbReference type="Gene3D" id="3.60.150.10">
    <property type="entry name" value="Chorismate synthase AroC"/>
    <property type="match status" value="1"/>
</dbReference>
<proteinExistence type="inferred from homology"/>
<evidence type="ECO:0000256" key="6">
    <source>
        <dbReference type="ARBA" id="ARBA00023239"/>
    </source>
</evidence>
<name>A0A8H7NJP9_BIOOC</name>
<comment type="similarity">
    <text evidence="2">Belongs to the chorismate synthase family.</text>
</comment>
<dbReference type="GO" id="GO:0004107">
    <property type="term" value="F:chorismate synthase activity"/>
    <property type="evidence" value="ECO:0007669"/>
    <property type="project" value="UniProtKB-EC"/>
</dbReference>
<dbReference type="GO" id="GO:0010181">
    <property type="term" value="F:FMN binding"/>
    <property type="evidence" value="ECO:0007669"/>
    <property type="project" value="TreeGrafter"/>
</dbReference>
<reference evidence="7" key="1">
    <citation type="submission" date="2020-10" db="EMBL/GenBank/DDBJ databases">
        <title>High-Quality Genome Resource of Clonostachys rosea strain S41 by Oxford Nanopore Long-Read Sequencing.</title>
        <authorList>
            <person name="Wang H."/>
        </authorList>
    </citation>
    <scope>NUCLEOTIDE SEQUENCE</scope>
    <source>
        <strain evidence="7">S41</strain>
    </source>
</reference>
<gene>
    <name evidence="7" type="ORF">IM811_007884</name>
</gene>
<sequence length="102" mass="10927">MPIYFHAACKPLLQSPRTSPARYDASGEGVLAAKGRHDPNVAPHAVPIVEAMAALTIADALMAQHARQTGVKIAAPERQCISKYEGSIHCEGTWRLRGKPAV</sequence>
<dbReference type="InterPro" id="IPR000453">
    <property type="entry name" value="Chorismate_synth"/>
</dbReference>
<dbReference type="InterPro" id="IPR035904">
    <property type="entry name" value="Chorismate_synth_AroC_sf"/>
</dbReference>